<evidence type="ECO:0000313" key="4">
    <source>
        <dbReference type="Proteomes" id="UP000661691"/>
    </source>
</evidence>
<feature type="chain" id="PRO_5037641377" description="TrbL/VirB6 plasmid conjugal transfer protein" evidence="2">
    <location>
        <begin position="29"/>
        <end position="487"/>
    </location>
</feature>
<reference evidence="3" key="1">
    <citation type="submission" date="2020-09" db="EMBL/GenBank/DDBJ databases">
        <title>A novel bacterium of genus Hazenella, isolated from South China Sea.</title>
        <authorList>
            <person name="Huang H."/>
            <person name="Mo K."/>
            <person name="Hu Y."/>
        </authorList>
    </citation>
    <scope>NUCLEOTIDE SEQUENCE</scope>
    <source>
        <strain evidence="3">IB182357</strain>
    </source>
</reference>
<keyword evidence="4" id="KW-1185">Reference proteome</keyword>
<evidence type="ECO:0008006" key="5">
    <source>
        <dbReference type="Google" id="ProtNLM"/>
    </source>
</evidence>
<proteinExistence type="predicted"/>
<gene>
    <name evidence="3" type="ORF">IC620_00485</name>
</gene>
<protein>
    <recommendedName>
        <fullName evidence="5">TrbL/VirB6 plasmid conjugal transfer protein</fullName>
    </recommendedName>
</protein>
<feature type="transmembrane region" description="Helical" evidence="1">
    <location>
        <begin position="186"/>
        <end position="206"/>
    </location>
</feature>
<evidence type="ECO:0000256" key="1">
    <source>
        <dbReference type="SAM" id="Phobius"/>
    </source>
</evidence>
<dbReference type="EMBL" id="JACXAH010000002">
    <property type="protein sequence ID" value="MBD1370837.1"/>
    <property type="molecule type" value="Genomic_DNA"/>
</dbReference>
<feature type="transmembrane region" description="Helical" evidence="1">
    <location>
        <begin position="351"/>
        <end position="371"/>
    </location>
</feature>
<organism evidence="3 4">
    <name type="scientific">Polycladospora coralii</name>
    <dbReference type="NCBI Taxonomy" id="2771432"/>
    <lineage>
        <taxon>Bacteria</taxon>
        <taxon>Bacillati</taxon>
        <taxon>Bacillota</taxon>
        <taxon>Bacilli</taxon>
        <taxon>Bacillales</taxon>
        <taxon>Thermoactinomycetaceae</taxon>
        <taxon>Polycladospora</taxon>
    </lineage>
</organism>
<feature type="signal peptide" evidence="2">
    <location>
        <begin position="1"/>
        <end position="28"/>
    </location>
</feature>
<feature type="transmembrane region" description="Helical" evidence="1">
    <location>
        <begin position="391"/>
        <end position="414"/>
    </location>
</feature>
<feature type="transmembrane region" description="Helical" evidence="1">
    <location>
        <begin position="104"/>
        <end position="124"/>
    </location>
</feature>
<keyword evidence="1" id="KW-1133">Transmembrane helix</keyword>
<keyword evidence="1" id="KW-0472">Membrane</keyword>
<dbReference type="Proteomes" id="UP000661691">
    <property type="component" value="Unassembled WGS sequence"/>
</dbReference>
<evidence type="ECO:0000313" key="3">
    <source>
        <dbReference type="EMBL" id="MBD1370837.1"/>
    </source>
</evidence>
<comment type="caution">
    <text evidence="3">The sequence shown here is derived from an EMBL/GenBank/DDBJ whole genome shotgun (WGS) entry which is preliminary data.</text>
</comment>
<evidence type="ECO:0000256" key="2">
    <source>
        <dbReference type="SAM" id="SignalP"/>
    </source>
</evidence>
<feature type="transmembrane region" description="Helical" evidence="1">
    <location>
        <begin position="420"/>
        <end position="437"/>
    </location>
</feature>
<dbReference type="NCBIfam" id="NF046089">
    <property type="entry name" value="CD3337_EF1877"/>
    <property type="match status" value="1"/>
</dbReference>
<name>A0A926N786_9BACL</name>
<sequence>MWRKWGKRIGIISALCILFICNASTVYAEPETESEGYNLITDVLTVFPDEQVKEAESKGYETQFVQYEPSRYNLEIFVEEKSFTDFDGKISDQAYVFMNELNNFIWQGLVTWNFTVIMIVENAFSLDIVDQFADAVEKAVQQLAGFTGSGYGSTGIMGNFLTLMIIIAGAWIAYTGLVQKKAGDALTGMLSSVLILVLGLAFFANVSGVMRYFNDISSGLSQELMGVGIQFQEELTDDENSYPAEVSSLVISDKLYDMMIYEPYLMLQYAKTSEDPLLTTDRIQKILKHKPGSTARDQAVKAEYEGTAGAGPNGMVSTQGVFQRLTLLMLLCVSHLILGLLFFIIAGTMLVYQFLFVLISLFAPFAFLMGLNPAWSSVVTNWFKKFIGFQLIKLIIGVFFSMLLTVSQFLYQMAPPSDTGYVWTISMQLILVVGVIWKRDELFSIMKAPMGKEKKGGGDLNVEVPIQYVTKYTDRITDQIQRFKVRK</sequence>
<dbReference type="RefSeq" id="WP_191139254.1">
    <property type="nucleotide sequence ID" value="NZ_JACXAG020000002.1"/>
</dbReference>
<keyword evidence="2" id="KW-0732">Signal</keyword>
<accession>A0A926N786</accession>
<keyword evidence="1" id="KW-0812">Transmembrane</keyword>
<feature type="transmembrane region" description="Helical" evidence="1">
    <location>
        <begin position="156"/>
        <end position="174"/>
    </location>
</feature>
<dbReference type="InterPro" id="IPR058112">
    <property type="entry name" value="CD3337_EF1877-like"/>
</dbReference>
<dbReference type="AlphaFoldDB" id="A0A926N786"/>
<feature type="transmembrane region" description="Helical" evidence="1">
    <location>
        <begin position="325"/>
        <end position="345"/>
    </location>
</feature>